<keyword evidence="1 6" id="KW-0378">Hydrolase</keyword>
<dbReference type="EMBL" id="WHPN01000262">
    <property type="protein sequence ID" value="KAF4408810.1"/>
    <property type="molecule type" value="Genomic_DNA"/>
</dbReference>
<proteinExistence type="predicted"/>
<name>A0ABQ7FJ23_9ACTN</name>
<dbReference type="GO" id="GO:0016787">
    <property type="term" value="F:hydrolase activity"/>
    <property type="evidence" value="ECO:0007669"/>
    <property type="project" value="UniProtKB-KW"/>
</dbReference>
<evidence type="ECO:0000256" key="4">
    <source>
        <dbReference type="SAM" id="MobiDB-lite"/>
    </source>
</evidence>
<keyword evidence="3" id="KW-0443">Lipid metabolism</keyword>
<protein>
    <submittedName>
        <fullName evidence="6">Alpha/beta hydrolase</fullName>
    </submittedName>
</protein>
<gene>
    <name evidence="6" type="ORF">GCU69_12230</name>
</gene>
<evidence type="ECO:0000256" key="3">
    <source>
        <dbReference type="ARBA" id="ARBA00023098"/>
    </source>
</evidence>
<organism evidence="6 7">
    <name type="scientific">Streptomyces lycii</name>
    <dbReference type="NCBI Taxonomy" id="2654337"/>
    <lineage>
        <taxon>Bacteria</taxon>
        <taxon>Bacillati</taxon>
        <taxon>Actinomycetota</taxon>
        <taxon>Actinomycetes</taxon>
        <taxon>Kitasatosporales</taxon>
        <taxon>Streptomycetaceae</taxon>
        <taxon>Streptomyces</taxon>
    </lineage>
</organism>
<dbReference type="PANTHER" id="PTHR10272:SF0">
    <property type="entry name" value="PLATELET-ACTIVATING FACTOR ACETYLHYDROLASE"/>
    <property type="match status" value="1"/>
</dbReference>
<evidence type="ECO:0000256" key="2">
    <source>
        <dbReference type="ARBA" id="ARBA00022963"/>
    </source>
</evidence>
<keyword evidence="5" id="KW-0732">Signal</keyword>
<feature type="compositionally biased region" description="Low complexity" evidence="4">
    <location>
        <begin position="50"/>
        <end position="60"/>
    </location>
</feature>
<keyword evidence="7" id="KW-1185">Reference proteome</keyword>
<dbReference type="Proteomes" id="UP000621266">
    <property type="component" value="Unassembled WGS sequence"/>
</dbReference>
<dbReference type="PANTHER" id="PTHR10272">
    <property type="entry name" value="PLATELET-ACTIVATING FACTOR ACETYLHYDROLASE"/>
    <property type="match status" value="1"/>
</dbReference>
<feature type="signal peptide" evidence="5">
    <location>
        <begin position="1"/>
        <end position="23"/>
    </location>
</feature>
<accession>A0ABQ7FJ23</accession>
<evidence type="ECO:0000256" key="1">
    <source>
        <dbReference type="ARBA" id="ARBA00022801"/>
    </source>
</evidence>
<feature type="region of interest" description="Disordered" evidence="4">
    <location>
        <begin position="429"/>
        <end position="449"/>
    </location>
</feature>
<dbReference type="Gene3D" id="3.40.50.1820">
    <property type="entry name" value="alpha/beta hydrolase"/>
    <property type="match status" value="1"/>
</dbReference>
<evidence type="ECO:0000256" key="5">
    <source>
        <dbReference type="SAM" id="SignalP"/>
    </source>
</evidence>
<evidence type="ECO:0000313" key="7">
    <source>
        <dbReference type="Proteomes" id="UP000621266"/>
    </source>
</evidence>
<dbReference type="InterPro" id="IPR029058">
    <property type="entry name" value="AB_hydrolase_fold"/>
</dbReference>
<feature type="region of interest" description="Disordered" evidence="4">
    <location>
        <begin position="50"/>
        <end position="72"/>
    </location>
</feature>
<sequence>MDKSRCVAAATVLALTVSLPALGAAGAVAAPVSAPVPAAAAFAPGSAVSGSASAASGAGAPAPPVPAPARGTAHLPAPVSAWPDAAVTAVRDDAPDRRSARLRLPAPTGPYAVGHDTLHLTDTDRRDPWVPGSGPRELMVTVHHPARPGSGGAPAPYMTAEEARLLLEANDLADSVPAQSLAGTRTHARPGARPAPGQHPLVVLSPGFSLNRATLTTLAEDLASRGYVVATVDHAYESFGTAFPGGRTLTCVACEKAEQTGYDAVARGRAEDLSFVLDRLTGHRSPWPHARMIDRRRIGMAGHSIGGNSTASTMAADDRVRAGVNMDGTFFDPVPATGLDGRPFMLLGTAASHGPDTGDESWPRDWARLDGWKRWLTVTGSGHMTFTDFPVFGDQLGITDPEASLSGERSQQITRDYVAAFFDQHLRGVPQPLLDGPTPENPEVGFHRP</sequence>
<comment type="caution">
    <text evidence="6">The sequence shown here is derived from an EMBL/GenBank/DDBJ whole genome shotgun (WGS) entry which is preliminary data.</text>
</comment>
<feature type="chain" id="PRO_5046892544" evidence="5">
    <location>
        <begin position="24"/>
        <end position="449"/>
    </location>
</feature>
<keyword evidence="2" id="KW-0442">Lipid degradation</keyword>
<evidence type="ECO:0000313" key="6">
    <source>
        <dbReference type="EMBL" id="KAF4408810.1"/>
    </source>
</evidence>
<reference evidence="6 7" key="1">
    <citation type="submission" date="2019-10" db="EMBL/GenBank/DDBJ databases">
        <title>Streptomyces tenebrisbrunneis sp.nov., an endogenous actinomycete isolated from of Lycium ruthenicum.</title>
        <authorList>
            <person name="Ma L."/>
        </authorList>
    </citation>
    <scope>NUCLEOTIDE SEQUENCE [LARGE SCALE GENOMIC DNA]</scope>
    <source>
        <strain evidence="6 7">TRM 66187</strain>
    </source>
</reference>
<dbReference type="Pfam" id="PF03403">
    <property type="entry name" value="PAF-AH_p_II"/>
    <property type="match status" value="2"/>
</dbReference>
<dbReference type="SUPFAM" id="SSF53474">
    <property type="entry name" value="alpha/beta-Hydrolases"/>
    <property type="match status" value="1"/>
</dbReference>
<feature type="region of interest" description="Disordered" evidence="4">
    <location>
        <begin position="91"/>
        <end position="116"/>
    </location>
</feature>